<sequence length="74" mass="8404">MTCQLRIKIHNDIISEGSEEEYVTATRRLEHLSLSLASVVLLPFPRLAGLANILSKAPCSWHIPKMLRERTNSF</sequence>
<proteinExistence type="predicted"/>
<reference evidence="1 2" key="1">
    <citation type="submission" date="2019-05" db="EMBL/GenBank/DDBJ databases">
        <title>Another draft genome of Portunus trituberculatus and its Hox gene families provides insights of decapod evolution.</title>
        <authorList>
            <person name="Jeong J.-H."/>
            <person name="Song I."/>
            <person name="Kim S."/>
            <person name="Choi T."/>
            <person name="Kim D."/>
            <person name="Ryu S."/>
            <person name="Kim W."/>
        </authorList>
    </citation>
    <scope>NUCLEOTIDE SEQUENCE [LARGE SCALE GENOMIC DNA]</scope>
    <source>
        <tissue evidence="1">Muscle</tissue>
    </source>
</reference>
<gene>
    <name evidence="1" type="ORF">E2C01_015599</name>
</gene>
<keyword evidence="2" id="KW-1185">Reference proteome</keyword>
<comment type="caution">
    <text evidence="1">The sequence shown here is derived from an EMBL/GenBank/DDBJ whole genome shotgun (WGS) entry which is preliminary data.</text>
</comment>
<dbReference type="AlphaFoldDB" id="A0A5B7DM04"/>
<dbReference type="EMBL" id="VSRR010001103">
    <property type="protein sequence ID" value="MPC22582.1"/>
    <property type="molecule type" value="Genomic_DNA"/>
</dbReference>
<evidence type="ECO:0000313" key="1">
    <source>
        <dbReference type="EMBL" id="MPC22582.1"/>
    </source>
</evidence>
<organism evidence="1 2">
    <name type="scientific">Portunus trituberculatus</name>
    <name type="common">Swimming crab</name>
    <name type="synonym">Neptunus trituberculatus</name>
    <dbReference type="NCBI Taxonomy" id="210409"/>
    <lineage>
        <taxon>Eukaryota</taxon>
        <taxon>Metazoa</taxon>
        <taxon>Ecdysozoa</taxon>
        <taxon>Arthropoda</taxon>
        <taxon>Crustacea</taxon>
        <taxon>Multicrustacea</taxon>
        <taxon>Malacostraca</taxon>
        <taxon>Eumalacostraca</taxon>
        <taxon>Eucarida</taxon>
        <taxon>Decapoda</taxon>
        <taxon>Pleocyemata</taxon>
        <taxon>Brachyura</taxon>
        <taxon>Eubrachyura</taxon>
        <taxon>Portunoidea</taxon>
        <taxon>Portunidae</taxon>
        <taxon>Portuninae</taxon>
        <taxon>Portunus</taxon>
    </lineage>
</organism>
<evidence type="ECO:0000313" key="2">
    <source>
        <dbReference type="Proteomes" id="UP000324222"/>
    </source>
</evidence>
<accession>A0A5B7DM04</accession>
<name>A0A5B7DM04_PORTR</name>
<dbReference type="Proteomes" id="UP000324222">
    <property type="component" value="Unassembled WGS sequence"/>
</dbReference>
<protein>
    <submittedName>
        <fullName evidence="1">Uncharacterized protein</fullName>
    </submittedName>
</protein>